<name>A0AA38WDS8_9ASTR</name>
<dbReference type="EMBL" id="JARYMX010000006">
    <property type="protein sequence ID" value="KAJ9544656.1"/>
    <property type="molecule type" value="Genomic_DNA"/>
</dbReference>
<comment type="caution">
    <text evidence="1">The sequence shown here is derived from an EMBL/GenBank/DDBJ whole genome shotgun (WGS) entry which is preliminary data.</text>
</comment>
<proteinExistence type="predicted"/>
<evidence type="ECO:0000313" key="2">
    <source>
        <dbReference type="Proteomes" id="UP001172457"/>
    </source>
</evidence>
<accession>A0AA38WDS8</accession>
<gene>
    <name evidence="1" type="ORF">OSB04_024363</name>
</gene>
<protein>
    <recommendedName>
        <fullName evidence="3">RNA-directed DNA polymerase, eukaryota, reverse transcriptase zinc-binding domain protein</fullName>
    </recommendedName>
</protein>
<evidence type="ECO:0000313" key="1">
    <source>
        <dbReference type="EMBL" id="KAJ9544656.1"/>
    </source>
</evidence>
<organism evidence="1 2">
    <name type="scientific">Centaurea solstitialis</name>
    <name type="common">yellow star-thistle</name>
    <dbReference type="NCBI Taxonomy" id="347529"/>
    <lineage>
        <taxon>Eukaryota</taxon>
        <taxon>Viridiplantae</taxon>
        <taxon>Streptophyta</taxon>
        <taxon>Embryophyta</taxon>
        <taxon>Tracheophyta</taxon>
        <taxon>Spermatophyta</taxon>
        <taxon>Magnoliopsida</taxon>
        <taxon>eudicotyledons</taxon>
        <taxon>Gunneridae</taxon>
        <taxon>Pentapetalae</taxon>
        <taxon>asterids</taxon>
        <taxon>campanulids</taxon>
        <taxon>Asterales</taxon>
        <taxon>Asteraceae</taxon>
        <taxon>Carduoideae</taxon>
        <taxon>Cardueae</taxon>
        <taxon>Centaureinae</taxon>
        <taxon>Centaurea</taxon>
    </lineage>
</organism>
<evidence type="ECO:0008006" key="3">
    <source>
        <dbReference type="Google" id="ProtNLM"/>
    </source>
</evidence>
<reference evidence="1" key="1">
    <citation type="submission" date="2023-03" db="EMBL/GenBank/DDBJ databases">
        <title>Chromosome-scale reference genome and RAD-based genetic map of yellow starthistle (Centaurea solstitialis) reveal putative structural variation and QTLs associated with invader traits.</title>
        <authorList>
            <person name="Reatini B."/>
            <person name="Cang F.A."/>
            <person name="Jiang Q."/>
            <person name="Mckibben M.T.W."/>
            <person name="Barker M.S."/>
            <person name="Rieseberg L.H."/>
            <person name="Dlugosch K.M."/>
        </authorList>
    </citation>
    <scope>NUCLEOTIDE SEQUENCE</scope>
    <source>
        <strain evidence="1">CAN-66</strain>
        <tissue evidence="1">Leaf</tissue>
    </source>
</reference>
<dbReference type="Proteomes" id="UP001172457">
    <property type="component" value="Chromosome 6"/>
</dbReference>
<dbReference type="AlphaFoldDB" id="A0AA38WDS8"/>
<keyword evidence="2" id="KW-1185">Reference proteome</keyword>
<sequence length="197" mass="22514">MIQPITKDKVKSIMFDIRDDHAPRADRFTSKFFKSVWLIFGKDVELVVQDLFYKGWLARELNHTSICLIPKSSKCFQGPIQQLIRIEIMRIVKLYNQSAFILGRRIKDNILMAHDLLDMVVRMVFLITSLRLAFRRLMIQLIGEFSPPVGRDGFPSHYVPLDLRSVSQLVSDNRKVVALSCLGNAKAHESRPSGGVG</sequence>